<accession>A0A401SXS0</accession>
<sequence length="82" mass="9509">MRLYVKRSCEHCSVLHCRRLYVKPVCWGESCCFTRAKPFSAWGRNESSFLVATVIFSDFPHFKPAAVSWLHICLVVIIKQFA</sequence>
<name>A0A401SXS0_CHIPU</name>
<keyword evidence="2" id="KW-1185">Reference proteome</keyword>
<dbReference type="EMBL" id="BEZZ01000673">
    <property type="protein sequence ID" value="GCC35202.1"/>
    <property type="molecule type" value="Genomic_DNA"/>
</dbReference>
<dbReference type="AlphaFoldDB" id="A0A401SXS0"/>
<protein>
    <submittedName>
        <fullName evidence="1">Uncharacterized protein</fullName>
    </submittedName>
</protein>
<comment type="caution">
    <text evidence="1">The sequence shown here is derived from an EMBL/GenBank/DDBJ whole genome shotgun (WGS) entry which is preliminary data.</text>
</comment>
<organism evidence="1 2">
    <name type="scientific">Chiloscyllium punctatum</name>
    <name type="common">Brownbanded bambooshark</name>
    <name type="synonym">Hemiscyllium punctatum</name>
    <dbReference type="NCBI Taxonomy" id="137246"/>
    <lineage>
        <taxon>Eukaryota</taxon>
        <taxon>Metazoa</taxon>
        <taxon>Chordata</taxon>
        <taxon>Craniata</taxon>
        <taxon>Vertebrata</taxon>
        <taxon>Chondrichthyes</taxon>
        <taxon>Elasmobranchii</taxon>
        <taxon>Galeomorphii</taxon>
        <taxon>Galeoidea</taxon>
        <taxon>Orectolobiformes</taxon>
        <taxon>Hemiscylliidae</taxon>
        <taxon>Chiloscyllium</taxon>
    </lineage>
</organism>
<evidence type="ECO:0000313" key="2">
    <source>
        <dbReference type="Proteomes" id="UP000287033"/>
    </source>
</evidence>
<evidence type="ECO:0000313" key="1">
    <source>
        <dbReference type="EMBL" id="GCC35202.1"/>
    </source>
</evidence>
<dbReference type="Proteomes" id="UP000287033">
    <property type="component" value="Unassembled WGS sequence"/>
</dbReference>
<gene>
    <name evidence="1" type="ORF">chiPu_0013685</name>
</gene>
<reference evidence="1 2" key="1">
    <citation type="journal article" date="2018" name="Nat. Ecol. Evol.">
        <title>Shark genomes provide insights into elasmobranch evolution and the origin of vertebrates.</title>
        <authorList>
            <person name="Hara Y"/>
            <person name="Yamaguchi K"/>
            <person name="Onimaru K"/>
            <person name="Kadota M"/>
            <person name="Koyanagi M"/>
            <person name="Keeley SD"/>
            <person name="Tatsumi K"/>
            <person name="Tanaka K"/>
            <person name="Motone F"/>
            <person name="Kageyama Y"/>
            <person name="Nozu R"/>
            <person name="Adachi N"/>
            <person name="Nishimura O"/>
            <person name="Nakagawa R"/>
            <person name="Tanegashima C"/>
            <person name="Kiyatake I"/>
            <person name="Matsumoto R"/>
            <person name="Murakumo K"/>
            <person name="Nishida K"/>
            <person name="Terakita A"/>
            <person name="Kuratani S"/>
            <person name="Sato K"/>
            <person name="Hyodo S Kuraku.S."/>
        </authorList>
    </citation>
    <scope>NUCLEOTIDE SEQUENCE [LARGE SCALE GENOMIC DNA]</scope>
</reference>
<proteinExistence type="predicted"/>